<dbReference type="EMBL" id="JBHUFC010000001">
    <property type="protein sequence ID" value="MFD1786479.1"/>
    <property type="molecule type" value="Genomic_DNA"/>
</dbReference>
<dbReference type="RefSeq" id="WP_380938462.1">
    <property type="nucleotide sequence ID" value="NZ_JBHUFC010000001.1"/>
</dbReference>
<organism evidence="2 3">
    <name type="scientific">Sphingomonas floccifaciens</name>
    <dbReference type="NCBI Taxonomy" id="1844115"/>
    <lineage>
        <taxon>Bacteria</taxon>
        <taxon>Pseudomonadati</taxon>
        <taxon>Pseudomonadota</taxon>
        <taxon>Alphaproteobacteria</taxon>
        <taxon>Sphingomonadales</taxon>
        <taxon>Sphingomonadaceae</taxon>
        <taxon>Sphingomonas</taxon>
    </lineage>
</organism>
<dbReference type="SUPFAM" id="SSF47413">
    <property type="entry name" value="lambda repressor-like DNA-binding domains"/>
    <property type="match status" value="1"/>
</dbReference>
<evidence type="ECO:0000313" key="3">
    <source>
        <dbReference type="Proteomes" id="UP001597283"/>
    </source>
</evidence>
<accession>A0ABW4NA87</accession>
<comment type="caution">
    <text evidence="2">The sequence shown here is derived from an EMBL/GenBank/DDBJ whole genome shotgun (WGS) entry which is preliminary data.</text>
</comment>
<feature type="domain" description="HTH cro/C1-type" evidence="1">
    <location>
        <begin position="7"/>
        <end position="62"/>
    </location>
</feature>
<dbReference type="Gene3D" id="1.10.260.40">
    <property type="entry name" value="lambda repressor-like DNA-binding domains"/>
    <property type="match status" value="1"/>
</dbReference>
<dbReference type="SMART" id="SM00530">
    <property type="entry name" value="HTH_XRE"/>
    <property type="match status" value="1"/>
</dbReference>
<dbReference type="Proteomes" id="UP001597283">
    <property type="component" value="Unassembled WGS sequence"/>
</dbReference>
<dbReference type="InterPro" id="IPR010982">
    <property type="entry name" value="Lambda_DNA-bd_dom_sf"/>
</dbReference>
<evidence type="ECO:0000313" key="2">
    <source>
        <dbReference type="EMBL" id="MFD1786479.1"/>
    </source>
</evidence>
<dbReference type="Pfam" id="PF13560">
    <property type="entry name" value="HTH_31"/>
    <property type="match status" value="1"/>
</dbReference>
<name>A0ABW4NA87_9SPHN</name>
<sequence length="104" mass="11713">MSLAIRLKELRTRSRQSLQQVADDVGVSKAHIWELETGKSRNPGIELVRKLAEHFSVSIAFLTGDGEGGEQDPAALQFFREFGGDLSSRDWETLRTVAERLKDR</sequence>
<reference evidence="3" key="1">
    <citation type="journal article" date="2019" name="Int. J. Syst. Evol. Microbiol.">
        <title>The Global Catalogue of Microorganisms (GCM) 10K type strain sequencing project: providing services to taxonomists for standard genome sequencing and annotation.</title>
        <authorList>
            <consortium name="The Broad Institute Genomics Platform"/>
            <consortium name="The Broad Institute Genome Sequencing Center for Infectious Disease"/>
            <person name="Wu L."/>
            <person name="Ma J."/>
        </authorList>
    </citation>
    <scope>NUCLEOTIDE SEQUENCE [LARGE SCALE GENOMIC DNA]</scope>
    <source>
        <strain evidence="3">Q85</strain>
    </source>
</reference>
<keyword evidence="3" id="KW-1185">Reference proteome</keyword>
<gene>
    <name evidence="2" type="ORF">ACFSC3_02725</name>
</gene>
<dbReference type="InterPro" id="IPR001387">
    <property type="entry name" value="Cro/C1-type_HTH"/>
</dbReference>
<dbReference type="CDD" id="cd00093">
    <property type="entry name" value="HTH_XRE"/>
    <property type="match status" value="1"/>
</dbReference>
<proteinExistence type="predicted"/>
<dbReference type="PROSITE" id="PS50943">
    <property type="entry name" value="HTH_CROC1"/>
    <property type="match status" value="1"/>
</dbReference>
<protein>
    <submittedName>
        <fullName evidence="2">Helix-turn-helix domain-containing protein</fullName>
    </submittedName>
</protein>
<evidence type="ECO:0000259" key="1">
    <source>
        <dbReference type="PROSITE" id="PS50943"/>
    </source>
</evidence>